<dbReference type="GO" id="GO:0006457">
    <property type="term" value="P:protein folding"/>
    <property type="evidence" value="ECO:0007669"/>
    <property type="project" value="TreeGrafter"/>
</dbReference>
<dbReference type="CDD" id="cd06467">
    <property type="entry name" value="p23_NUDC_like"/>
    <property type="match status" value="1"/>
</dbReference>
<evidence type="ECO:0000256" key="1">
    <source>
        <dbReference type="SAM" id="MobiDB-lite"/>
    </source>
</evidence>
<dbReference type="Gene3D" id="2.60.40.790">
    <property type="match status" value="1"/>
</dbReference>
<reference evidence="3" key="1">
    <citation type="submission" date="2021-01" db="EMBL/GenBank/DDBJ databases">
        <authorList>
            <person name="Corre E."/>
            <person name="Pelletier E."/>
            <person name="Niang G."/>
            <person name="Scheremetjew M."/>
            <person name="Finn R."/>
            <person name="Kale V."/>
            <person name="Holt S."/>
            <person name="Cochrane G."/>
            <person name="Meng A."/>
            <person name="Brown T."/>
            <person name="Cohen L."/>
        </authorList>
    </citation>
    <scope>NUCLEOTIDE SEQUENCE</scope>
    <source>
        <strain evidence="3">308</strain>
    </source>
</reference>
<dbReference type="GO" id="GO:0051082">
    <property type="term" value="F:unfolded protein binding"/>
    <property type="evidence" value="ECO:0007669"/>
    <property type="project" value="TreeGrafter"/>
</dbReference>
<feature type="compositionally biased region" description="Basic and acidic residues" evidence="1">
    <location>
        <begin position="1"/>
        <end position="25"/>
    </location>
</feature>
<feature type="region of interest" description="Disordered" evidence="1">
    <location>
        <begin position="1"/>
        <end position="77"/>
    </location>
</feature>
<evidence type="ECO:0000259" key="2">
    <source>
        <dbReference type="PROSITE" id="PS51203"/>
    </source>
</evidence>
<feature type="compositionally biased region" description="Polar residues" evidence="1">
    <location>
        <begin position="66"/>
        <end position="76"/>
    </location>
</feature>
<dbReference type="InterPro" id="IPR007052">
    <property type="entry name" value="CS_dom"/>
</dbReference>
<accession>A0A7S1FQW0</accession>
<dbReference type="PROSITE" id="PS51203">
    <property type="entry name" value="CS"/>
    <property type="match status" value="1"/>
</dbReference>
<dbReference type="EMBL" id="HBFR01011785">
    <property type="protein sequence ID" value="CAD8881314.1"/>
    <property type="molecule type" value="Transcribed_RNA"/>
</dbReference>
<dbReference type="PANTHER" id="PTHR12356:SF18">
    <property type="entry name" value="NUDC DOMAIN-CONTAINING PROTEIN 2"/>
    <property type="match status" value="1"/>
</dbReference>
<name>A0A7S1FQW0_9STRA</name>
<dbReference type="Gene3D" id="1.20.5.740">
    <property type="entry name" value="Single helix bin"/>
    <property type="match status" value="1"/>
</dbReference>
<organism evidence="3">
    <name type="scientific">Corethron hystrix</name>
    <dbReference type="NCBI Taxonomy" id="216773"/>
    <lineage>
        <taxon>Eukaryota</taxon>
        <taxon>Sar</taxon>
        <taxon>Stramenopiles</taxon>
        <taxon>Ochrophyta</taxon>
        <taxon>Bacillariophyta</taxon>
        <taxon>Coscinodiscophyceae</taxon>
        <taxon>Corethrophycidae</taxon>
        <taxon>Corethrales</taxon>
        <taxon>Corethraceae</taxon>
        <taxon>Corethron</taxon>
    </lineage>
</organism>
<dbReference type="AlphaFoldDB" id="A0A7S1FQW0"/>
<proteinExistence type="predicted"/>
<feature type="domain" description="CS" evidence="2">
    <location>
        <begin position="91"/>
        <end position="185"/>
    </location>
</feature>
<dbReference type="InterPro" id="IPR037898">
    <property type="entry name" value="NudC_fam"/>
</dbReference>
<gene>
    <name evidence="3" type="ORF">CHYS00102_LOCUS8501</name>
</gene>
<dbReference type="PANTHER" id="PTHR12356">
    <property type="entry name" value="NUCLEAR MOVEMENT PROTEIN NUDC"/>
    <property type="match status" value="1"/>
</dbReference>
<evidence type="ECO:0000313" key="3">
    <source>
        <dbReference type="EMBL" id="CAD8881314.1"/>
    </source>
</evidence>
<protein>
    <recommendedName>
        <fullName evidence="2">CS domain-containing protein</fullName>
    </recommendedName>
</protein>
<dbReference type="Pfam" id="PF04969">
    <property type="entry name" value="CS"/>
    <property type="match status" value="1"/>
</dbReference>
<dbReference type="SUPFAM" id="SSF49764">
    <property type="entry name" value="HSP20-like chaperones"/>
    <property type="match status" value="1"/>
</dbReference>
<feature type="compositionally biased region" description="Polar residues" evidence="1">
    <location>
        <begin position="26"/>
        <end position="40"/>
    </location>
</feature>
<sequence>MSKPIDYSRFDHIEDSDSDNDEQRTRQQQSNDMASTPTSRNNEEAVPLPPAADRPASQQSSQFSSPTSKFRNTITKKGSEPGRYVYEDIATGRKIYEWEQSLDEVTMYVDAPPGITTASQLKCIISPSRLKLGIAPSGNTTTPYYIDEATGGKVRTDSSSWYLDDGIITVVLGKVFKGETWECALTGVAKSGEGGNGTAAAAAAVDPYTKQEMMRGMMLERFQEENPGFDFRDADFNGAVPDPRTFMGGVRYD</sequence>
<dbReference type="InterPro" id="IPR008978">
    <property type="entry name" value="HSP20-like_chaperone"/>
</dbReference>
<dbReference type="GO" id="GO:0005737">
    <property type="term" value="C:cytoplasm"/>
    <property type="evidence" value="ECO:0007669"/>
    <property type="project" value="TreeGrafter"/>
</dbReference>